<organism evidence="7 8">
    <name type="scientific">Thermocrinis albus (strain DSM 14484 / JCM 11386 / HI 11/12)</name>
    <dbReference type="NCBI Taxonomy" id="638303"/>
    <lineage>
        <taxon>Bacteria</taxon>
        <taxon>Pseudomonadati</taxon>
        <taxon>Aquificota</taxon>
        <taxon>Aquificia</taxon>
        <taxon>Aquificales</taxon>
        <taxon>Aquificaceae</taxon>
        <taxon>Thermocrinis</taxon>
    </lineage>
</organism>
<dbReference type="STRING" id="638303.Thal_1338"/>
<comment type="cofactor">
    <cofactor evidence="1">
        <name>[4Fe-4S] cluster</name>
        <dbReference type="ChEBI" id="CHEBI:49883"/>
    </cofactor>
</comment>
<dbReference type="GO" id="GO:0046872">
    <property type="term" value="F:metal ion binding"/>
    <property type="evidence" value="ECO:0007669"/>
    <property type="project" value="UniProtKB-KW"/>
</dbReference>
<dbReference type="Proteomes" id="UP000002043">
    <property type="component" value="Chromosome"/>
</dbReference>
<dbReference type="PROSITE" id="PS51918">
    <property type="entry name" value="RADICAL_SAM"/>
    <property type="match status" value="1"/>
</dbReference>
<keyword evidence="4" id="KW-0408">Iron</keyword>
<dbReference type="SUPFAM" id="SSF102114">
    <property type="entry name" value="Radical SAM enzymes"/>
    <property type="match status" value="1"/>
</dbReference>
<dbReference type="InterPro" id="IPR058240">
    <property type="entry name" value="rSAM_sf"/>
</dbReference>
<dbReference type="PANTHER" id="PTHR43288">
    <property type="entry name" value="BIOTIN SYNTHASE-RELATED PROTEIN, RADICAL SAM SUPERFAMILY"/>
    <property type="match status" value="1"/>
</dbReference>
<dbReference type="Gene3D" id="3.20.20.70">
    <property type="entry name" value="Aldolase class I"/>
    <property type="match status" value="1"/>
</dbReference>
<dbReference type="eggNOG" id="COG1856">
    <property type="taxonomic scope" value="Bacteria"/>
</dbReference>
<dbReference type="Pfam" id="PF04055">
    <property type="entry name" value="Radical_SAM"/>
    <property type="match status" value="1"/>
</dbReference>
<dbReference type="KEGG" id="tal:Thal_1338"/>
<dbReference type="PANTHER" id="PTHR43288:SF2">
    <property type="entry name" value="RADICAL SAM CORE DOMAIN-CONTAINING PROTEIN"/>
    <property type="match status" value="1"/>
</dbReference>
<evidence type="ECO:0000256" key="2">
    <source>
        <dbReference type="ARBA" id="ARBA00022691"/>
    </source>
</evidence>
<dbReference type="GO" id="GO:0003824">
    <property type="term" value="F:catalytic activity"/>
    <property type="evidence" value="ECO:0007669"/>
    <property type="project" value="InterPro"/>
</dbReference>
<accession>D3SMI9</accession>
<reference evidence="8" key="1">
    <citation type="journal article" date="2010" name="Stand. Genomic Sci.">
        <title>Complete genome sequence of Thermocrinis albus type strain (HI 11/12T).</title>
        <authorList>
            <person name="Wirth R."/>
            <person name="Sikorski J."/>
            <person name="Brambilla E."/>
            <person name="Misra M."/>
            <person name="Lapidus A."/>
            <person name="Copeland A."/>
            <person name="Nolan M."/>
            <person name="Lucas S."/>
            <person name="Chen F."/>
            <person name="Tice H."/>
            <person name="Cheng J.F."/>
            <person name="Han C."/>
            <person name="Detter J.C."/>
            <person name="Tapia R."/>
            <person name="Bruce D."/>
            <person name="Goodwin L."/>
            <person name="Pitluck S."/>
            <person name="Pati A."/>
            <person name="Anderson I."/>
            <person name="Ivanova N."/>
            <person name="Mavromatis K."/>
            <person name="Mikhailova N."/>
            <person name="Chen A."/>
            <person name="Palaniappan K."/>
            <person name="Bilek Y."/>
            <person name="Hader T."/>
            <person name="Land M."/>
            <person name="Hauser L."/>
            <person name="Chang Y.J."/>
            <person name="Jeffries C.D."/>
            <person name="Tindall B.J."/>
            <person name="Rohde M."/>
            <person name="Goker M."/>
            <person name="Bristow J."/>
            <person name="Eisen J.A."/>
            <person name="Markowitz V."/>
            <person name="Hugenholtz P."/>
            <person name="Kyrpides N.C."/>
            <person name="Klenk H.P."/>
        </authorList>
    </citation>
    <scope>NUCLEOTIDE SEQUENCE [LARGE SCALE GENOMIC DNA]</scope>
    <source>
        <strain evidence="8">DSM 14484 / JCM 11386 / HI 11/12</strain>
    </source>
</reference>
<evidence type="ECO:0000256" key="5">
    <source>
        <dbReference type="ARBA" id="ARBA00023014"/>
    </source>
</evidence>
<keyword evidence="5" id="KW-0411">Iron-sulfur</keyword>
<name>D3SMI9_THEAH</name>
<evidence type="ECO:0000256" key="3">
    <source>
        <dbReference type="ARBA" id="ARBA00022723"/>
    </source>
</evidence>
<feature type="domain" description="Radical SAM core" evidence="6">
    <location>
        <begin position="60"/>
        <end position="285"/>
    </location>
</feature>
<keyword evidence="3" id="KW-0479">Metal-binding</keyword>
<protein>
    <submittedName>
        <fullName evidence="7">Radical SAM domain protein</fullName>
    </submittedName>
</protein>
<dbReference type="OrthoDB" id="5420460at2"/>
<evidence type="ECO:0000259" key="6">
    <source>
        <dbReference type="PROSITE" id="PS51918"/>
    </source>
</evidence>
<evidence type="ECO:0000256" key="4">
    <source>
        <dbReference type="ARBA" id="ARBA00023004"/>
    </source>
</evidence>
<dbReference type="EMBL" id="CP001931">
    <property type="protein sequence ID" value="ADC89969.1"/>
    <property type="molecule type" value="Genomic_DNA"/>
</dbReference>
<keyword evidence="2" id="KW-0949">S-adenosyl-L-methionine</keyword>
<dbReference type="InterPro" id="IPR013785">
    <property type="entry name" value="Aldolase_TIM"/>
</dbReference>
<dbReference type="RefSeq" id="WP_012992375.1">
    <property type="nucleotide sequence ID" value="NC_013894.1"/>
</dbReference>
<dbReference type="AlphaFoldDB" id="D3SMI9"/>
<evidence type="ECO:0000256" key="1">
    <source>
        <dbReference type="ARBA" id="ARBA00001966"/>
    </source>
</evidence>
<dbReference type="SFLD" id="SFLDS00029">
    <property type="entry name" value="Radical_SAM"/>
    <property type="match status" value="1"/>
</dbReference>
<dbReference type="InterPro" id="IPR007197">
    <property type="entry name" value="rSAM"/>
</dbReference>
<keyword evidence="8" id="KW-1185">Reference proteome</keyword>
<proteinExistence type="predicted"/>
<dbReference type="InterPro" id="IPR006638">
    <property type="entry name" value="Elp3/MiaA/NifB-like_rSAM"/>
</dbReference>
<evidence type="ECO:0000313" key="8">
    <source>
        <dbReference type="Proteomes" id="UP000002043"/>
    </source>
</evidence>
<gene>
    <name evidence="7" type="ordered locus">Thal_1338</name>
</gene>
<dbReference type="SFLD" id="SFLDG01113">
    <property type="entry name" value="Uncharacterised_Radical_SAM_Su"/>
    <property type="match status" value="1"/>
</dbReference>
<evidence type="ECO:0000313" key="7">
    <source>
        <dbReference type="EMBL" id="ADC89969.1"/>
    </source>
</evidence>
<dbReference type="GO" id="GO:0051536">
    <property type="term" value="F:iron-sulfur cluster binding"/>
    <property type="evidence" value="ECO:0007669"/>
    <property type="project" value="UniProtKB-KW"/>
</dbReference>
<dbReference type="HOGENOM" id="CLU_067819_0_0_0"/>
<sequence>MWIKDKGGFLPASLEDIPLDQQLVEELLEGWEIRKRNFGDRVFFHSPGFKHYEVDDFSVKGGPKFVDISITGKQCELMCDHCASKILWHMIPATTPHELMQVAQNLKEKGVEGLLISGGSNKDGVVELYPFLDTMARIKEDLQMLVTCHVGLVDEDLAKGLKEAKVDAVLIDIIGDDETIAQVYKLPHKTTADYDRSLYFLKKYQHHIVPHVIIGLHYGKIKGEYRAIDMISHYDPDALVLVVVMPYYGKARFQLLPPPSPEECAKVILYARKQIPTRPVVIGCARPAGQERVKLDVYALYAGVNGITFPAEGVVTYARQLGIEPVVSPNCCSTVFMLLN</sequence>
<dbReference type="SMART" id="SM00729">
    <property type="entry name" value="Elp3"/>
    <property type="match status" value="1"/>
</dbReference>